<feature type="signal peptide" evidence="1">
    <location>
        <begin position="1"/>
        <end position="23"/>
    </location>
</feature>
<comment type="caution">
    <text evidence="3">The sequence shown here is derived from an EMBL/GenBank/DDBJ whole genome shotgun (WGS) entry which is preliminary data.</text>
</comment>
<proteinExistence type="predicted"/>
<dbReference type="InterPro" id="IPR013830">
    <property type="entry name" value="SGNH_hydro"/>
</dbReference>
<evidence type="ECO:0000256" key="1">
    <source>
        <dbReference type="SAM" id="SignalP"/>
    </source>
</evidence>
<organism evidence="3 4">
    <name type="scientific">Flavobacterium fryxellicola</name>
    <dbReference type="NCBI Taxonomy" id="249352"/>
    <lineage>
        <taxon>Bacteria</taxon>
        <taxon>Pseudomonadati</taxon>
        <taxon>Bacteroidota</taxon>
        <taxon>Flavobacteriia</taxon>
        <taxon>Flavobacteriales</taxon>
        <taxon>Flavobacteriaceae</taxon>
        <taxon>Flavobacterium</taxon>
    </lineage>
</organism>
<reference evidence="3 4" key="1">
    <citation type="submission" date="2016-03" db="EMBL/GenBank/DDBJ databases">
        <title>Draft genome sequence of Flavobacterium fryxellicola DSM 16209.</title>
        <authorList>
            <person name="Shin S.-K."/>
            <person name="Yi H."/>
        </authorList>
    </citation>
    <scope>NUCLEOTIDE SEQUENCE [LARGE SCALE GENOMIC DNA]</scope>
    <source>
        <strain evidence="3 4">DSM 16209</strain>
    </source>
</reference>
<dbReference type="InterPro" id="IPR051532">
    <property type="entry name" value="Ester_Hydrolysis_Enzymes"/>
</dbReference>
<evidence type="ECO:0000259" key="2">
    <source>
        <dbReference type="Pfam" id="PF13472"/>
    </source>
</evidence>
<dbReference type="SUPFAM" id="SSF52266">
    <property type="entry name" value="SGNH hydrolase"/>
    <property type="match status" value="1"/>
</dbReference>
<evidence type="ECO:0000313" key="3">
    <source>
        <dbReference type="EMBL" id="OAB27225.1"/>
    </source>
</evidence>
<protein>
    <submittedName>
        <fullName evidence="3">Acylhydrolase</fullName>
    </submittedName>
</protein>
<dbReference type="InterPro" id="IPR036514">
    <property type="entry name" value="SGNH_hydro_sf"/>
</dbReference>
<dbReference type="Gene3D" id="3.40.50.1110">
    <property type="entry name" value="SGNH hydrolase"/>
    <property type="match status" value="1"/>
</dbReference>
<dbReference type="CDD" id="cd04501">
    <property type="entry name" value="SGNH_hydrolase_like_4"/>
    <property type="match status" value="1"/>
</dbReference>
<dbReference type="Pfam" id="PF13472">
    <property type="entry name" value="Lipase_GDSL_2"/>
    <property type="match status" value="1"/>
</dbReference>
<keyword evidence="1" id="KW-0732">Signal</keyword>
<dbReference type="AlphaFoldDB" id="A0A167WCC8"/>
<dbReference type="PANTHER" id="PTHR30383">
    <property type="entry name" value="THIOESTERASE 1/PROTEASE 1/LYSOPHOSPHOLIPASE L1"/>
    <property type="match status" value="1"/>
</dbReference>
<keyword evidence="4" id="KW-1185">Reference proteome</keyword>
<dbReference type="STRING" id="249352.SAMN05444395_104134"/>
<feature type="domain" description="SGNH hydrolase-type esterase" evidence="2">
    <location>
        <begin position="52"/>
        <end position="214"/>
    </location>
</feature>
<name>A0A167WCC8_9FLAO</name>
<evidence type="ECO:0000313" key="4">
    <source>
        <dbReference type="Proteomes" id="UP000077164"/>
    </source>
</evidence>
<accession>A0A167WCC8</accession>
<dbReference type="Proteomes" id="UP000077164">
    <property type="component" value="Unassembled WGS sequence"/>
</dbReference>
<feature type="chain" id="PRO_5007893864" evidence="1">
    <location>
        <begin position="24"/>
        <end position="230"/>
    </location>
</feature>
<dbReference type="GO" id="GO:0004622">
    <property type="term" value="F:phosphatidylcholine lysophospholipase activity"/>
    <property type="evidence" value="ECO:0007669"/>
    <property type="project" value="TreeGrafter"/>
</dbReference>
<keyword evidence="3" id="KW-0378">Hydrolase</keyword>
<dbReference type="RefSeq" id="WP_066081588.1">
    <property type="nucleotide sequence ID" value="NZ_FRDK01000004.1"/>
</dbReference>
<dbReference type="PANTHER" id="PTHR30383:SF5">
    <property type="entry name" value="SGNH HYDROLASE-TYPE ESTERASE DOMAIN-CONTAINING PROTEIN"/>
    <property type="match status" value="1"/>
</dbReference>
<dbReference type="EMBL" id="LVJE01000019">
    <property type="protein sequence ID" value="OAB27225.1"/>
    <property type="molecule type" value="Genomic_DNA"/>
</dbReference>
<sequence length="230" mass="25538">MKKIQFLYSILFLSIIMGGKAQAQDWPNLNKYQVENAQLKPVVPGEKRIVLMGDSITEFWSTTDSEYFIGKPYLNRGISGQTTPQMLLRFRADVIDLKPSAVVILAGINDIAGNTGPATLQMIANNIFSMVDLAHANHIKVILCSVLPAYDFPWKPNQNPAQKVVDLNKMIKNYADAKGILYLDYFSAMRDERDGLKSAYSADGVHPNKLGYQIMAPLADKAISQVVAIE</sequence>
<gene>
    <name evidence="3" type="ORF">FBFR_11850</name>
</gene>